<sequence>MKTIHVFVVMFVLLLACEQEPKQYFSSAPEIDLAKSNTESYYSGNWEAFRANYVDTAKIYHNSTEAITVDEMIMRFKDGLKDVSTYSPKDSIYYEMIVEDDGDHWINMWATWSATFKNTGEKVEVPYHITAMIKDGKIIKEFGYWNHLPIYQALKKSRMQMDTTNTN</sequence>
<dbReference type="SUPFAM" id="SSF54427">
    <property type="entry name" value="NTF2-like"/>
    <property type="match status" value="1"/>
</dbReference>
<reference evidence="1 2" key="1">
    <citation type="submission" date="2016-10" db="EMBL/GenBank/DDBJ databases">
        <authorList>
            <person name="de Groot N.N."/>
        </authorList>
    </citation>
    <scope>NUCLEOTIDE SEQUENCE [LARGE SCALE GENOMIC DNA]</scope>
    <source>
        <strain evidence="1 2">CGMCC 1.6114</strain>
    </source>
</reference>
<evidence type="ECO:0000313" key="1">
    <source>
        <dbReference type="EMBL" id="SFS82808.1"/>
    </source>
</evidence>
<dbReference type="OrthoDB" id="824753at2"/>
<dbReference type="InterPro" id="IPR032710">
    <property type="entry name" value="NTF2-like_dom_sf"/>
</dbReference>
<accession>A0A1I6T171</accession>
<organism evidence="1 2">
    <name type="scientific">Zhouia amylolytica</name>
    <dbReference type="NCBI Taxonomy" id="376730"/>
    <lineage>
        <taxon>Bacteria</taxon>
        <taxon>Pseudomonadati</taxon>
        <taxon>Bacteroidota</taxon>
        <taxon>Flavobacteriia</taxon>
        <taxon>Flavobacteriales</taxon>
        <taxon>Flavobacteriaceae</taxon>
        <taxon>Zhouia</taxon>
    </lineage>
</organism>
<dbReference type="Gene3D" id="3.10.450.50">
    <property type="match status" value="1"/>
</dbReference>
<dbReference type="RefSeq" id="WP_074978293.1">
    <property type="nucleotide sequence ID" value="NZ_FPAG01000005.1"/>
</dbReference>
<dbReference type="PROSITE" id="PS51257">
    <property type="entry name" value="PROKAR_LIPOPROTEIN"/>
    <property type="match status" value="1"/>
</dbReference>
<evidence type="ECO:0000313" key="2">
    <source>
        <dbReference type="Proteomes" id="UP000183209"/>
    </source>
</evidence>
<gene>
    <name evidence="1" type="ORF">SAMN04487906_1771</name>
</gene>
<evidence type="ECO:0008006" key="3">
    <source>
        <dbReference type="Google" id="ProtNLM"/>
    </source>
</evidence>
<dbReference type="AlphaFoldDB" id="A0A1I6T171"/>
<proteinExistence type="predicted"/>
<dbReference type="EMBL" id="FPAG01000005">
    <property type="protein sequence ID" value="SFS82808.1"/>
    <property type="molecule type" value="Genomic_DNA"/>
</dbReference>
<dbReference type="Proteomes" id="UP000183209">
    <property type="component" value="Unassembled WGS sequence"/>
</dbReference>
<name>A0A1I6T171_9FLAO</name>
<protein>
    <recommendedName>
        <fullName evidence="3">SnoaL-like domain-containing protein</fullName>
    </recommendedName>
</protein>